<feature type="region of interest" description="Disordered" evidence="1">
    <location>
        <begin position="1"/>
        <end position="40"/>
    </location>
</feature>
<proteinExistence type="predicted"/>
<dbReference type="HOGENOM" id="CLU_3293893_0_0_9"/>
<dbReference type="Proteomes" id="UP000006556">
    <property type="component" value="Chromosome"/>
</dbReference>
<evidence type="ECO:0000313" key="3">
    <source>
        <dbReference type="Proteomes" id="UP000006556"/>
    </source>
</evidence>
<organism evidence="2 3">
    <name type="scientific">Pelotomaculum thermopropionicum (strain DSM 13744 / JCM 10971 / SI)</name>
    <dbReference type="NCBI Taxonomy" id="370438"/>
    <lineage>
        <taxon>Bacteria</taxon>
        <taxon>Bacillati</taxon>
        <taxon>Bacillota</taxon>
        <taxon>Clostridia</taxon>
        <taxon>Eubacteriales</taxon>
        <taxon>Desulfotomaculaceae</taxon>
        <taxon>Pelotomaculum</taxon>
    </lineage>
</organism>
<gene>
    <name evidence="2" type="ordered locus">PTH_1849</name>
</gene>
<feature type="compositionally biased region" description="Basic and acidic residues" evidence="1">
    <location>
        <begin position="29"/>
        <end position="40"/>
    </location>
</feature>
<dbReference type="AlphaFoldDB" id="A5D171"/>
<accession>A5D171</accession>
<dbReference type="EMBL" id="AP009389">
    <property type="protein sequence ID" value="BAF60030.1"/>
    <property type="molecule type" value="Genomic_DNA"/>
</dbReference>
<evidence type="ECO:0000313" key="2">
    <source>
        <dbReference type="EMBL" id="BAF60030.1"/>
    </source>
</evidence>
<reference evidence="3" key="1">
    <citation type="journal article" date="2008" name="Genome Res.">
        <title>The genome of Pelotomaculum thermopropionicum reveals niche-associated evolution in anaerobic microbiota.</title>
        <authorList>
            <person name="Kosaka T."/>
            <person name="Kato S."/>
            <person name="Shimoyama T."/>
            <person name="Ishii S."/>
            <person name="Abe T."/>
            <person name="Watanabe K."/>
        </authorList>
    </citation>
    <scope>NUCLEOTIDE SEQUENCE [LARGE SCALE GENOMIC DNA]</scope>
    <source>
        <strain evidence="3">DSM 13744 / JCM 10971 / SI</strain>
    </source>
</reference>
<feature type="compositionally biased region" description="Low complexity" evidence="1">
    <location>
        <begin position="1"/>
        <end position="10"/>
    </location>
</feature>
<name>A5D171_PELTS</name>
<sequence length="40" mass="4583">MTEGKIYTGKGKIKGNREKNLNRVRGKQRIIDPERGPESK</sequence>
<dbReference type="KEGG" id="pth:PTH_1849"/>
<keyword evidence="3" id="KW-1185">Reference proteome</keyword>
<dbReference type="STRING" id="370438.PTH_1849"/>
<protein>
    <submittedName>
        <fullName evidence="2">Uncharacterized protein</fullName>
    </submittedName>
</protein>
<evidence type="ECO:0000256" key="1">
    <source>
        <dbReference type="SAM" id="MobiDB-lite"/>
    </source>
</evidence>